<feature type="region of interest" description="Disordered" evidence="1">
    <location>
        <begin position="42"/>
        <end position="63"/>
    </location>
</feature>
<dbReference type="OMA" id="YGRKMVQ"/>
<evidence type="ECO:0000313" key="3">
    <source>
        <dbReference type="Proteomes" id="UP000030745"/>
    </source>
</evidence>
<evidence type="ECO:0000256" key="1">
    <source>
        <dbReference type="SAM" id="MobiDB-lite"/>
    </source>
</evidence>
<keyword evidence="3" id="KW-1185">Reference proteome</keyword>
<dbReference type="GeneID" id="24129826"/>
<proteinExistence type="predicted"/>
<accession>A0A067C968</accession>
<dbReference type="VEuPathDB" id="FungiDB:SPRG_07558"/>
<name>A0A067C968_SAPPC</name>
<protein>
    <submittedName>
        <fullName evidence="2">Uncharacterized protein</fullName>
    </submittedName>
</protein>
<dbReference type="RefSeq" id="XP_012202082.1">
    <property type="nucleotide sequence ID" value="XM_012346692.1"/>
</dbReference>
<dbReference type="AlphaFoldDB" id="A0A067C968"/>
<evidence type="ECO:0000313" key="2">
    <source>
        <dbReference type="EMBL" id="KDO27309.1"/>
    </source>
</evidence>
<gene>
    <name evidence="2" type="ORF">SPRG_07558</name>
</gene>
<organism evidence="2 3">
    <name type="scientific">Saprolegnia parasitica (strain CBS 223.65)</name>
    <dbReference type="NCBI Taxonomy" id="695850"/>
    <lineage>
        <taxon>Eukaryota</taxon>
        <taxon>Sar</taxon>
        <taxon>Stramenopiles</taxon>
        <taxon>Oomycota</taxon>
        <taxon>Saprolegniomycetes</taxon>
        <taxon>Saprolegniales</taxon>
        <taxon>Saprolegniaceae</taxon>
        <taxon>Saprolegnia</taxon>
    </lineage>
</organism>
<dbReference type="KEGG" id="spar:SPRG_07558"/>
<reference evidence="2 3" key="1">
    <citation type="journal article" date="2013" name="PLoS Genet.">
        <title>Distinctive expansion of potential virulence genes in the genome of the oomycete fish pathogen Saprolegnia parasitica.</title>
        <authorList>
            <person name="Jiang R.H."/>
            <person name="de Bruijn I."/>
            <person name="Haas B.J."/>
            <person name="Belmonte R."/>
            <person name="Lobach L."/>
            <person name="Christie J."/>
            <person name="van den Ackerveken G."/>
            <person name="Bottin A."/>
            <person name="Bulone V."/>
            <person name="Diaz-Moreno S.M."/>
            <person name="Dumas B."/>
            <person name="Fan L."/>
            <person name="Gaulin E."/>
            <person name="Govers F."/>
            <person name="Grenville-Briggs L.J."/>
            <person name="Horner N.R."/>
            <person name="Levin J.Z."/>
            <person name="Mammella M."/>
            <person name="Meijer H.J."/>
            <person name="Morris P."/>
            <person name="Nusbaum C."/>
            <person name="Oome S."/>
            <person name="Phillips A.J."/>
            <person name="van Rooyen D."/>
            <person name="Rzeszutek E."/>
            <person name="Saraiva M."/>
            <person name="Secombes C.J."/>
            <person name="Seidl M.F."/>
            <person name="Snel B."/>
            <person name="Stassen J.H."/>
            <person name="Sykes S."/>
            <person name="Tripathy S."/>
            <person name="van den Berg H."/>
            <person name="Vega-Arreguin J.C."/>
            <person name="Wawra S."/>
            <person name="Young S.K."/>
            <person name="Zeng Q."/>
            <person name="Dieguez-Uribeondo J."/>
            <person name="Russ C."/>
            <person name="Tyler B.M."/>
            <person name="van West P."/>
        </authorList>
    </citation>
    <scope>NUCLEOTIDE SEQUENCE [LARGE SCALE GENOMIC DNA]</scope>
    <source>
        <strain evidence="2 3">CBS 223.65</strain>
    </source>
</reference>
<dbReference type="EMBL" id="KK583218">
    <property type="protein sequence ID" value="KDO27309.1"/>
    <property type="molecule type" value="Genomic_DNA"/>
</dbReference>
<sequence>MVTTTTAEKKRHVRALAAAGSWSTIEATYGRKMVQRAMEYAVKKRPTKSPMAKHGPSPQRTRPATIPTREMLIQQEMEACAALFGDFEEDDVQALPNFQLLPMAVAPVVIPPTPPPTTKAKQKQRSMVAFFATELAPARATPFSRRSYELSAPLASQPMAPATIAQQGPGPAPNHDILRDIKARWLEAKLNAKLFDDIACVVAYR</sequence>
<dbReference type="OrthoDB" id="10450443at2759"/>
<dbReference type="Proteomes" id="UP000030745">
    <property type="component" value="Unassembled WGS sequence"/>
</dbReference>